<evidence type="ECO:0000313" key="2">
    <source>
        <dbReference type="Proteomes" id="UP000887013"/>
    </source>
</evidence>
<comment type="caution">
    <text evidence="1">The sequence shown here is derived from an EMBL/GenBank/DDBJ whole genome shotgun (WGS) entry which is preliminary data.</text>
</comment>
<sequence length="101" mass="11955">MSRGLPYRERVPSKRNFIQYISSIEHSFHIVLGWSHSTRNFIYRVQVLKSYVSVLHVNLKPVRFSTKIKDIVRGRTNVHAHEQWTRLLVVSAIPTWCVILR</sequence>
<protein>
    <submittedName>
        <fullName evidence="1">Uncharacterized protein</fullName>
    </submittedName>
</protein>
<evidence type="ECO:0000313" key="1">
    <source>
        <dbReference type="EMBL" id="GFT93573.1"/>
    </source>
</evidence>
<name>A0A8X6U5G5_NEPPI</name>
<accession>A0A8X6U5G5</accession>
<dbReference type="EMBL" id="BMAW01025702">
    <property type="protein sequence ID" value="GFT93573.1"/>
    <property type="molecule type" value="Genomic_DNA"/>
</dbReference>
<keyword evidence="2" id="KW-1185">Reference proteome</keyword>
<dbReference type="AlphaFoldDB" id="A0A8X6U5G5"/>
<reference evidence="1" key="1">
    <citation type="submission" date="2020-08" db="EMBL/GenBank/DDBJ databases">
        <title>Multicomponent nature underlies the extraordinary mechanical properties of spider dragline silk.</title>
        <authorList>
            <person name="Kono N."/>
            <person name="Nakamura H."/>
            <person name="Mori M."/>
            <person name="Yoshida Y."/>
            <person name="Ohtoshi R."/>
            <person name="Malay A.D."/>
            <person name="Moran D.A.P."/>
            <person name="Tomita M."/>
            <person name="Numata K."/>
            <person name="Arakawa K."/>
        </authorList>
    </citation>
    <scope>NUCLEOTIDE SEQUENCE</scope>
</reference>
<organism evidence="1 2">
    <name type="scientific">Nephila pilipes</name>
    <name type="common">Giant wood spider</name>
    <name type="synonym">Nephila maculata</name>
    <dbReference type="NCBI Taxonomy" id="299642"/>
    <lineage>
        <taxon>Eukaryota</taxon>
        <taxon>Metazoa</taxon>
        <taxon>Ecdysozoa</taxon>
        <taxon>Arthropoda</taxon>
        <taxon>Chelicerata</taxon>
        <taxon>Arachnida</taxon>
        <taxon>Araneae</taxon>
        <taxon>Araneomorphae</taxon>
        <taxon>Entelegynae</taxon>
        <taxon>Araneoidea</taxon>
        <taxon>Nephilidae</taxon>
        <taxon>Nephila</taxon>
    </lineage>
</organism>
<proteinExistence type="predicted"/>
<dbReference type="Proteomes" id="UP000887013">
    <property type="component" value="Unassembled WGS sequence"/>
</dbReference>
<gene>
    <name evidence="1" type="ORF">NPIL_338681</name>
</gene>